<dbReference type="GO" id="GO:0016491">
    <property type="term" value="F:oxidoreductase activity"/>
    <property type="evidence" value="ECO:0007669"/>
    <property type="project" value="InterPro"/>
</dbReference>
<dbReference type="Proteomes" id="UP001320159">
    <property type="component" value="Unassembled WGS sequence"/>
</dbReference>
<reference evidence="2 3" key="1">
    <citation type="submission" date="2017-11" db="EMBL/GenBank/DDBJ databases">
        <title>Isolation and Characterization of Family Methanocellaceae Species from Potential Methane Hydrate Area Offshore Southwestern Taiwan.</title>
        <authorList>
            <person name="Zhang W.-L."/>
            <person name="Chen W.-C."/>
            <person name="Lai M.-C."/>
            <person name="Chen S.-C."/>
        </authorList>
    </citation>
    <scope>NUCLEOTIDE SEQUENCE [LARGE SCALE GENOMIC DNA]</scope>
    <source>
        <strain evidence="2 3">CWC-04</strain>
    </source>
</reference>
<comment type="caution">
    <text evidence="2">The sequence shown here is derived from an EMBL/GenBank/DDBJ whole genome shotgun (WGS) entry which is preliminary data.</text>
</comment>
<evidence type="ECO:0000313" key="2">
    <source>
        <dbReference type="EMBL" id="MCD1293536.1"/>
    </source>
</evidence>
<dbReference type="InterPro" id="IPR036188">
    <property type="entry name" value="FAD/NAD-bd_sf"/>
</dbReference>
<gene>
    <name evidence="2" type="ORF">CUJ83_00810</name>
</gene>
<organism evidence="2 3">
    <name type="scientific">Methanooceanicella nereidis</name>
    <dbReference type="NCBI Taxonomy" id="2052831"/>
    <lineage>
        <taxon>Archaea</taxon>
        <taxon>Methanobacteriati</taxon>
        <taxon>Methanobacteriota</taxon>
        <taxon>Stenosarchaea group</taxon>
        <taxon>Methanomicrobia</taxon>
        <taxon>Methanocellales</taxon>
        <taxon>Methanocellaceae</taxon>
        <taxon>Methanooceanicella</taxon>
    </lineage>
</organism>
<dbReference type="SUPFAM" id="SSF51905">
    <property type="entry name" value="FAD/NAD(P)-binding domain"/>
    <property type="match status" value="1"/>
</dbReference>
<dbReference type="Pfam" id="PF01593">
    <property type="entry name" value="Amino_oxidase"/>
    <property type="match status" value="1"/>
</dbReference>
<keyword evidence="3" id="KW-1185">Reference proteome</keyword>
<name>A0AAP2R9T1_9EURY</name>
<dbReference type="PROSITE" id="PS51257">
    <property type="entry name" value="PROKAR_LIPOPROTEIN"/>
    <property type="match status" value="1"/>
</dbReference>
<evidence type="ECO:0000313" key="3">
    <source>
        <dbReference type="Proteomes" id="UP001320159"/>
    </source>
</evidence>
<accession>A0AAP2R9T1</accession>
<dbReference type="PANTHER" id="PTHR43734:SF1">
    <property type="entry name" value="PHYTOENE DESATURASE"/>
    <property type="match status" value="1"/>
</dbReference>
<dbReference type="Gene3D" id="3.50.50.60">
    <property type="entry name" value="FAD/NAD(P)-binding domain"/>
    <property type="match status" value="2"/>
</dbReference>
<evidence type="ECO:0000259" key="1">
    <source>
        <dbReference type="Pfam" id="PF01593"/>
    </source>
</evidence>
<dbReference type="PANTHER" id="PTHR43734">
    <property type="entry name" value="PHYTOENE DESATURASE"/>
    <property type="match status" value="1"/>
</dbReference>
<proteinExistence type="predicted"/>
<feature type="domain" description="Amine oxidase" evidence="1">
    <location>
        <begin position="18"/>
        <end position="486"/>
    </location>
</feature>
<dbReference type="RefSeq" id="WP_369423854.1">
    <property type="nucleotide sequence ID" value="NZ_PGCK01000001.1"/>
</dbReference>
<sequence length="501" mass="56470">MRGTLITRKSVIIIGGGIAGLSAGCYARMNGYDTHIFEMHNIPGGLCTSWKRKGYVFDGCLHWLVGTTGGPKFYDMWRELGAIQNRRIIYDEDFMQIVGKGGKRFIVYNNIDRLEKHMKELSPADSKTINELIAALKKFKRMEIPTLKPGELYTKMDILKMIISMWPVMGAMNKYSKMTHMQFSEKFTDPFLREAFNDIFDFPGFPFTAFLITQAWFDNGWQGFPEGGSLEFSKAIEKRYKDLGGKVSYRSKVRNIIVENGAAVGVRMEDGTEHRADVVISACDGHETLYDMLEGKYLTEKLKTFYDSYPLFPSGMQVSLGIARDFSDEPHSQVFKLDGTVNITGVPVDKLLFKHYCKDPTIAPKGKSVVASFITADHAYWKKLGGDRAKYEAEKENVAELVISELEKHYPGVRQQIEAIDVASPTTYERYTGNWQGSYMGWMNSGQRKILGSRLPGLKNFYMCGMWTMVGGGVPTAAMTARGAVEIMCKEDGKKFLTTHG</sequence>
<protein>
    <submittedName>
        <fullName evidence="2">NAD(P)/FAD-dependent oxidoreductase</fullName>
    </submittedName>
</protein>
<dbReference type="EMBL" id="PGCK01000001">
    <property type="protein sequence ID" value="MCD1293536.1"/>
    <property type="molecule type" value="Genomic_DNA"/>
</dbReference>
<dbReference type="InterPro" id="IPR002937">
    <property type="entry name" value="Amino_oxidase"/>
</dbReference>
<dbReference type="AlphaFoldDB" id="A0AAP2R9T1"/>